<dbReference type="Proteomes" id="UP001331761">
    <property type="component" value="Unassembled WGS sequence"/>
</dbReference>
<proteinExistence type="inferred from homology"/>
<evidence type="ECO:0000313" key="7">
    <source>
        <dbReference type="EMBL" id="KAK5983460.1"/>
    </source>
</evidence>
<protein>
    <recommendedName>
        <fullName evidence="6">Serpentine receptor class gamma</fullName>
    </recommendedName>
</protein>
<keyword evidence="5 6" id="KW-0472">Membrane</keyword>
<comment type="similarity">
    <text evidence="2 6">Belongs to the nematode receptor-like protein srg family.</text>
</comment>
<evidence type="ECO:0000256" key="5">
    <source>
        <dbReference type="ARBA" id="ARBA00023136"/>
    </source>
</evidence>
<accession>A0AAN8FT06</accession>
<evidence type="ECO:0000256" key="4">
    <source>
        <dbReference type="ARBA" id="ARBA00022989"/>
    </source>
</evidence>
<feature type="transmembrane region" description="Helical" evidence="6">
    <location>
        <begin position="107"/>
        <end position="133"/>
    </location>
</feature>
<dbReference type="Pfam" id="PF02118">
    <property type="entry name" value="Srg"/>
    <property type="match status" value="1"/>
</dbReference>
<feature type="transmembrane region" description="Helical" evidence="6">
    <location>
        <begin position="227"/>
        <end position="251"/>
    </location>
</feature>
<evidence type="ECO:0000313" key="8">
    <source>
        <dbReference type="Proteomes" id="UP001331761"/>
    </source>
</evidence>
<comment type="subcellular location">
    <subcellularLocation>
        <location evidence="1">Membrane</location>
        <topology evidence="1">Multi-pass membrane protein</topology>
    </subcellularLocation>
</comment>
<organism evidence="7 8">
    <name type="scientific">Trichostrongylus colubriformis</name>
    <name type="common">Black scour worm</name>
    <dbReference type="NCBI Taxonomy" id="6319"/>
    <lineage>
        <taxon>Eukaryota</taxon>
        <taxon>Metazoa</taxon>
        <taxon>Ecdysozoa</taxon>
        <taxon>Nematoda</taxon>
        <taxon>Chromadorea</taxon>
        <taxon>Rhabditida</taxon>
        <taxon>Rhabditina</taxon>
        <taxon>Rhabditomorpha</taxon>
        <taxon>Strongyloidea</taxon>
        <taxon>Trichostrongylidae</taxon>
        <taxon>Trichostrongylus</taxon>
    </lineage>
</organism>
<comment type="caution">
    <text evidence="6">Lacks conserved residue(s) required for the propagation of feature annotation.</text>
</comment>
<dbReference type="EMBL" id="WIXE01003956">
    <property type="protein sequence ID" value="KAK5983460.1"/>
    <property type="molecule type" value="Genomic_DNA"/>
</dbReference>
<sequence>MAPSGKSKQVLRAPDTSSLISKLSKTRLERLKNDDLTGLAGEPRNYDLAVRDPEASSAWMYEHQVYVRLAYCIPSCILYVLVLIALNKERKGPSGRFYSLLMVQAILIWKYGFPSSVAITLLTPFISVHPLLYHHSWFRISKHTGCFEVTSTANIYILMTQLLIFMTVLLATTSAVNIVSVTLLFIRSKRHQDKAERNMSILALLDFFIQVSFYVLYVIIYEEAGNAIAGVLVPYASDLLTFSNAYLLIILNKKIRHRVVRYAKCRGKNGNQIALQVIPSVDLVTAHQS</sequence>
<dbReference type="PANTHER" id="PTHR31552">
    <property type="entry name" value="SERPENTINE RECEPTOR CLASS GAMMA"/>
    <property type="match status" value="1"/>
</dbReference>
<comment type="caution">
    <text evidence="7">The sequence shown here is derived from an EMBL/GenBank/DDBJ whole genome shotgun (WGS) entry which is preliminary data.</text>
</comment>
<evidence type="ECO:0000256" key="1">
    <source>
        <dbReference type="ARBA" id="ARBA00004141"/>
    </source>
</evidence>
<keyword evidence="3 6" id="KW-0812">Transmembrane</keyword>
<keyword evidence="8" id="KW-1185">Reference proteome</keyword>
<dbReference type="GO" id="GO:0007606">
    <property type="term" value="P:sensory perception of chemical stimulus"/>
    <property type="evidence" value="ECO:0007669"/>
    <property type="project" value="UniProtKB-UniRule"/>
</dbReference>
<gene>
    <name evidence="7" type="ORF">GCK32_001853</name>
</gene>
<dbReference type="PANTHER" id="PTHR31552:SF8">
    <property type="entry name" value="SERPENTINE RECEPTOR CLASS GAMMA"/>
    <property type="match status" value="1"/>
</dbReference>
<feature type="transmembrane region" description="Helical" evidence="6">
    <location>
        <begin position="198"/>
        <end position="221"/>
    </location>
</feature>
<keyword evidence="7" id="KW-0675">Receptor</keyword>
<evidence type="ECO:0000256" key="2">
    <source>
        <dbReference type="ARBA" id="ARBA00005692"/>
    </source>
</evidence>
<dbReference type="AlphaFoldDB" id="A0AAN8FT06"/>
<evidence type="ECO:0000256" key="6">
    <source>
        <dbReference type="RuleBase" id="RU280813"/>
    </source>
</evidence>
<keyword evidence="4 6" id="KW-1133">Transmembrane helix</keyword>
<evidence type="ECO:0000256" key="3">
    <source>
        <dbReference type="ARBA" id="ARBA00022692"/>
    </source>
</evidence>
<reference evidence="7 8" key="1">
    <citation type="submission" date="2019-10" db="EMBL/GenBank/DDBJ databases">
        <title>Assembly and Annotation for the nematode Trichostrongylus colubriformis.</title>
        <authorList>
            <person name="Martin J."/>
        </authorList>
    </citation>
    <scope>NUCLEOTIDE SEQUENCE [LARGE SCALE GENOMIC DNA]</scope>
    <source>
        <strain evidence="7">G859</strain>
        <tissue evidence="7">Whole worm</tissue>
    </source>
</reference>
<dbReference type="InterPro" id="IPR000609">
    <property type="entry name" value="7TM_GPCR_serpentine_rcpt_Srg"/>
</dbReference>
<dbReference type="GO" id="GO:0016020">
    <property type="term" value="C:membrane"/>
    <property type="evidence" value="ECO:0007669"/>
    <property type="project" value="UniProtKB-SubCell"/>
</dbReference>
<feature type="transmembrane region" description="Helical" evidence="6">
    <location>
        <begin position="153"/>
        <end position="186"/>
    </location>
</feature>
<dbReference type="GO" id="GO:0004888">
    <property type="term" value="F:transmembrane signaling receptor activity"/>
    <property type="evidence" value="ECO:0007669"/>
    <property type="project" value="InterPro"/>
</dbReference>
<feature type="transmembrane region" description="Helical" evidence="6">
    <location>
        <begin position="65"/>
        <end position="86"/>
    </location>
</feature>
<name>A0AAN8FT06_TRICO</name>